<protein>
    <submittedName>
        <fullName evidence="2">Uncharacterized protein</fullName>
    </submittedName>
</protein>
<proteinExistence type="predicted"/>
<organism evidence="2 3">
    <name type="scientific">Prorocentrum cordatum</name>
    <dbReference type="NCBI Taxonomy" id="2364126"/>
    <lineage>
        <taxon>Eukaryota</taxon>
        <taxon>Sar</taxon>
        <taxon>Alveolata</taxon>
        <taxon>Dinophyceae</taxon>
        <taxon>Prorocentrales</taxon>
        <taxon>Prorocentraceae</taxon>
        <taxon>Prorocentrum</taxon>
    </lineage>
</organism>
<gene>
    <name evidence="2" type="ORF">PCOR1329_LOCUS25539</name>
</gene>
<dbReference type="EMBL" id="CAUYUJ010008925">
    <property type="protein sequence ID" value="CAK0825408.1"/>
    <property type="molecule type" value="Genomic_DNA"/>
</dbReference>
<feature type="compositionally biased region" description="Basic and acidic residues" evidence="1">
    <location>
        <begin position="37"/>
        <end position="80"/>
    </location>
</feature>
<keyword evidence="3" id="KW-1185">Reference proteome</keyword>
<evidence type="ECO:0000256" key="1">
    <source>
        <dbReference type="SAM" id="MobiDB-lite"/>
    </source>
</evidence>
<accession>A0ABN9S120</accession>
<comment type="caution">
    <text evidence="2">The sequence shown here is derived from an EMBL/GenBank/DDBJ whole genome shotgun (WGS) entry which is preliminary data.</text>
</comment>
<sequence>AASSHAGETPPGGRRTSHPLSQIDLAGGNGRWRQRRAKEQWVLDQAEAEKQRRERQAVEGEKRRRCEEREARRRQRQEEDLQRLLALEEKRQRERLAQEERERQEEEERRLWAENERRDRLARQPKTCTACAGSGKCTACGGKGSFFALFLSASVGPDALLDFGRAQQGCQECGGYAQNIRGDLVQGSGKCLVCDGVGMVTPRVEEMPTDSRQMSTRLRRYRSSAFSTGLPILHSPKAVDRCLSGGFSS</sequence>
<evidence type="ECO:0000313" key="2">
    <source>
        <dbReference type="EMBL" id="CAK0825408.1"/>
    </source>
</evidence>
<feature type="non-terminal residue" evidence="2">
    <location>
        <position position="1"/>
    </location>
</feature>
<dbReference type="Proteomes" id="UP001189429">
    <property type="component" value="Unassembled WGS sequence"/>
</dbReference>
<feature type="region of interest" description="Disordered" evidence="1">
    <location>
        <begin position="1"/>
        <end position="80"/>
    </location>
</feature>
<reference evidence="2" key="1">
    <citation type="submission" date="2023-10" db="EMBL/GenBank/DDBJ databases">
        <authorList>
            <person name="Chen Y."/>
            <person name="Shah S."/>
            <person name="Dougan E. K."/>
            <person name="Thang M."/>
            <person name="Chan C."/>
        </authorList>
    </citation>
    <scope>NUCLEOTIDE SEQUENCE [LARGE SCALE GENOMIC DNA]</scope>
</reference>
<name>A0ABN9S120_9DINO</name>
<evidence type="ECO:0000313" key="3">
    <source>
        <dbReference type="Proteomes" id="UP001189429"/>
    </source>
</evidence>